<dbReference type="InterPro" id="IPR019554">
    <property type="entry name" value="Soluble_ligand-bd"/>
</dbReference>
<name>A0A0F9DV57_9ZZZZ</name>
<feature type="non-terminal residue" evidence="6">
    <location>
        <position position="386"/>
    </location>
</feature>
<feature type="domain" description="Soluble ligand binding" evidence="5">
    <location>
        <begin position="311"/>
        <end position="351"/>
    </location>
</feature>
<dbReference type="PANTHER" id="PTHR33619:SF3">
    <property type="entry name" value="POLYSACCHARIDE EXPORT PROTEIN GFCE-RELATED"/>
    <property type="match status" value="1"/>
</dbReference>
<dbReference type="InterPro" id="IPR003715">
    <property type="entry name" value="Poly_export_N"/>
</dbReference>
<comment type="caution">
    <text evidence="6">The sequence shown here is derived from an EMBL/GenBank/DDBJ whole genome shotgun (WGS) entry which is preliminary data.</text>
</comment>
<sequence length="386" mass="43744">MQEQNIKMKLFQKIRIVQKKAIIFLVYFLIIIPFINHVNAQESMQRYPEIKTDTNESGGSNEDINTEIEENIRTKQEPWDAYPSDENTRNKSPLEGHPREEQSSIEKMFNTWSDKPLQQFGYSFFDKAVVKGLLPVGDEYTVGPGDTVAMYFWGDPVDILNLKGFYTLAIDRDGKIFIPNLGVFYVWGLDVSQTKEIIYRAMAKKFKQFEIEVTLGKLREFPVYVSGYVKQPGVVLATGVYNVLDVLAAAGGVEKNGSLRNIVIKRARKDKIEETKIDLYDLLIHGNPVNIKVGEGDSVFVNPIGKTSGMSGVVKRPAIYELTPYSSIEDLIDLSGGILPSAYSVGIKLIRYEYDTLNIYEGNLKEIRFLKKPLNDGDLILIEPLY</sequence>
<keyword evidence="3" id="KW-0812">Transmembrane</keyword>
<evidence type="ECO:0000313" key="6">
    <source>
        <dbReference type="EMBL" id="KKL65634.1"/>
    </source>
</evidence>
<feature type="compositionally biased region" description="Basic and acidic residues" evidence="2">
    <location>
        <begin position="86"/>
        <end position="101"/>
    </location>
</feature>
<keyword evidence="3" id="KW-0472">Membrane</keyword>
<dbReference type="Pfam" id="PF02563">
    <property type="entry name" value="Poly_export"/>
    <property type="match status" value="1"/>
</dbReference>
<dbReference type="EMBL" id="LAZR01027470">
    <property type="protein sequence ID" value="KKL65634.1"/>
    <property type="molecule type" value="Genomic_DNA"/>
</dbReference>
<evidence type="ECO:0000256" key="1">
    <source>
        <dbReference type="ARBA" id="ARBA00022729"/>
    </source>
</evidence>
<evidence type="ECO:0000256" key="3">
    <source>
        <dbReference type="SAM" id="Phobius"/>
    </source>
</evidence>
<dbReference type="GO" id="GO:0015159">
    <property type="term" value="F:polysaccharide transmembrane transporter activity"/>
    <property type="evidence" value="ECO:0007669"/>
    <property type="project" value="InterPro"/>
</dbReference>
<keyword evidence="1" id="KW-0732">Signal</keyword>
<feature type="domain" description="Polysaccharide export protein N-terminal" evidence="4">
    <location>
        <begin position="136"/>
        <end position="215"/>
    </location>
</feature>
<feature type="domain" description="Soluble ligand binding" evidence="5">
    <location>
        <begin position="223"/>
        <end position="269"/>
    </location>
</feature>
<accession>A0A0F9DV57</accession>
<feature type="transmembrane region" description="Helical" evidence="3">
    <location>
        <begin position="21"/>
        <end position="38"/>
    </location>
</feature>
<dbReference type="Gene3D" id="3.10.560.10">
    <property type="entry name" value="Outer membrane lipoprotein wza domain like"/>
    <property type="match status" value="2"/>
</dbReference>
<dbReference type="Pfam" id="PF10531">
    <property type="entry name" value="SLBB"/>
    <property type="match status" value="2"/>
</dbReference>
<dbReference type="InterPro" id="IPR049712">
    <property type="entry name" value="Poly_export"/>
</dbReference>
<reference evidence="6" key="1">
    <citation type="journal article" date="2015" name="Nature">
        <title>Complex archaea that bridge the gap between prokaryotes and eukaryotes.</title>
        <authorList>
            <person name="Spang A."/>
            <person name="Saw J.H."/>
            <person name="Jorgensen S.L."/>
            <person name="Zaremba-Niedzwiedzka K."/>
            <person name="Martijn J."/>
            <person name="Lind A.E."/>
            <person name="van Eijk R."/>
            <person name="Schleper C."/>
            <person name="Guy L."/>
            <person name="Ettema T.J."/>
        </authorList>
    </citation>
    <scope>NUCLEOTIDE SEQUENCE</scope>
</reference>
<keyword evidence="3" id="KW-1133">Transmembrane helix</keyword>
<proteinExistence type="predicted"/>
<evidence type="ECO:0000259" key="4">
    <source>
        <dbReference type="Pfam" id="PF02563"/>
    </source>
</evidence>
<dbReference type="AlphaFoldDB" id="A0A0F9DV57"/>
<organism evidence="6">
    <name type="scientific">marine sediment metagenome</name>
    <dbReference type="NCBI Taxonomy" id="412755"/>
    <lineage>
        <taxon>unclassified sequences</taxon>
        <taxon>metagenomes</taxon>
        <taxon>ecological metagenomes</taxon>
    </lineage>
</organism>
<dbReference type="PANTHER" id="PTHR33619">
    <property type="entry name" value="POLYSACCHARIDE EXPORT PROTEIN GFCE-RELATED"/>
    <property type="match status" value="1"/>
</dbReference>
<evidence type="ECO:0000259" key="5">
    <source>
        <dbReference type="Pfam" id="PF10531"/>
    </source>
</evidence>
<dbReference type="Gene3D" id="3.30.1950.10">
    <property type="entry name" value="wza like domain"/>
    <property type="match status" value="1"/>
</dbReference>
<feature type="region of interest" description="Disordered" evidence="2">
    <location>
        <begin position="69"/>
        <end position="101"/>
    </location>
</feature>
<evidence type="ECO:0008006" key="7">
    <source>
        <dbReference type="Google" id="ProtNLM"/>
    </source>
</evidence>
<gene>
    <name evidence="6" type="ORF">LCGC14_2153010</name>
</gene>
<protein>
    <recommendedName>
        <fullName evidence="7">Soluble ligand binding domain-containing protein</fullName>
    </recommendedName>
</protein>
<evidence type="ECO:0000256" key="2">
    <source>
        <dbReference type="SAM" id="MobiDB-lite"/>
    </source>
</evidence>